<protein>
    <recommendedName>
        <fullName evidence="6">IRS-type PTB domain-containing protein</fullName>
    </recommendedName>
</protein>
<evidence type="ECO:0000256" key="3">
    <source>
        <dbReference type="ARBA" id="ARBA00023136"/>
    </source>
</evidence>
<keyword evidence="8" id="KW-1185">Reference proteome</keyword>
<organism evidence="7 8">
    <name type="scientific">Allacma fusca</name>
    <dbReference type="NCBI Taxonomy" id="39272"/>
    <lineage>
        <taxon>Eukaryota</taxon>
        <taxon>Metazoa</taxon>
        <taxon>Ecdysozoa</taxon>
        <taxon>Arthropoda</taxon>
        <taxon>Hexapoda</taxon>
        <taxon>Collembola</taxon>
        <taxon>Symphypleona</taxon>
        <taxon>Sminthuridae</taxon>
        <taxon>Allacma</taxon>
    </lineage>
</organism>
<evidence type="ECO:0000256" key="2">
    <source>
        <dbReference type="ARBA" id="ARBA00022553"/>
    </source>
</evidence>
<feature type="region of interest" description="Disordered" evidence="5">
    <location>
        <begin position="321"/>
        <end position="362"/>
    </location>
</feature>
<evidence type="ECO:0000256" key="5">
    <source>
        <dbReference type="SAM" id="MobiDB-lite"/>
    </source>
</evidence>
<comment type="subcellular location">
    <subcellularLocation>
        <location evidence="1">Membrane</location>
    </subcellularLocation>
</comment>
<dbReference type="SMART" id="SM00310">
    <property type="entry name" value="PTBI"/>
    <property type="match status" value="1"/>
</dbReference>
<dbReference type="GO" id="GO:0008543">
    <property type="term" value="P:fibroblast growth factor receptor signaling pathway"/>
    <property type="evidence" value="ECO:0007669"/>
    <property type="project" value="TreeGrafter"/>
</dbReference>
<evidence type="ECO:0000313" key="7">
    <source>
        <dbReference type="EMBL" id="CAG7716422.1"/>
    </source>
</evidence>
<gene>
    <name evidence="7" type="ORF">AFUS01_LOCUS5935</name>
</gene>
<dbReference type="GO" id="GO:0016020">
    <property type="term" value="C:membrane"/>
    <property type="evidence" value="ECO:0007669"/>
    <property type="project" value="UniProtKB-SubCell"/>
</dbReference>
<evidence type="ECO:0000256" key="4">
    <source>
        <dbReference type="ARBA" id="ARBA00023288"/>
    </source>
</evidence>
<keyword evidence="4" id="KW-0449">Lipoprotein</keyword>
<feature type="domain" description="IRS-type PTB" evidence="6">
    <location>
        <begin position="18"/>
        <end position="120"/>
    </location>
</feature>
<dbReference type="CDD" id="cd01202">
    <property type="entry name" value="PTB_FRS2"/>
    <property type="match status" value="1"/>
</dbReference>
<dbReference type="Pfam" id="PF02174">
    <property type="entry name" value="IRS"/>
    <property type="match status" value="1"/>
</dbReference>
<evidence type="ECO:0000313" key="8">
    <source>
        <dbReference type="Proteomes" id="UP000708208"/>
    </source>
</evidence>
<comment type="caution">
    <text evidence="7">The sequence shown here is derived from an EMBL/GenBank/DDBJ whole genome shotgun (WGS) entry which is preliminary data.</text>
</comment>
<sequence>MGCIGSRFATLASSSGRSRRSRPNVFSVLNVDDMGRHLQPGKLEVTDTDLLLYISGKLAMKWPLRCLRRYGYDEDLFSFESGRRCPSGPGIYAFKCHRAQSLFNLLQAKIQGNPTTLPSAPTTPITPTVTAGSVSPTFDYVNIAGNQASRNVTAAQDHGNSNDNMMHSHTEISIHRPQTSPENHPLYINVDDHIPHSTSKYLHGVQTNNQSMAVPPPRLNCTGNSSSILSSVNPSGVENVGTTNSLYYSNMDCSLMSTTIQTATTSSTFINDGNVSAEVNYAELDLETDSRITTMNATVVAFNSMSQVSNQKKLRLNAMGSSLGDDRFRSKSKPSSDAPEDSIFLNPDVGASNATDDIGGNGSAPGDGYATIDFDRTAALSAVTRTKIKLDCNEENGTVAVRKQRHNSTAL</sequence>
<reference evidence="7" key="1">
    <citation type="submission" date="2021-06" db="EMBL/GenBank/DDBJ databases">
        <authorList>
            <person name="Hodson N. C."/>
            <person name="Mongue J. A."/>
            <person name="Jaron S. K."/>
        </authorList>
    </citation>
    <scope>NUCLEOTIDE SEQUENCE</scope>
</reference>
<keyword evidence="3" id="KW-0472">Membrane</keyword>
<accession>A0A8J2JCS9</accession>
<dbReference type="OrthoDB" id="6279276at2759"/>
<evidence type="ECO:0000259" key="6">
    <source>
        <dbReference type="PROSITE" id="PS51064"/>
    </source>
</evidence>
<proteinExistence type="predicted"/>
<dbReference type="InterPro" id="IPR002404">
    <property type="entry name" value="IRS_PTB"/>
</dbReference>
<dbReference type="GO" id="GO:0005737">
    <property type="term" value="C:cytoplasm"/>
    <property type="evidence" value="ECO:0007669"/>
    <property type="project" value="TreeGrafter"/>
</dbReference>
<keyword evidence="2" id="KW-0597">Phosphoprotein</keyword>
<dbReference type="PANTHER" id="PTHR21258">
    <property type="entry name" value="DOCKING PROTEIN RELATED"/>
    <property type="match status" value="1"/>
</dbReference>
<dbReference type="GO" id="GO:0005104">
    <property type="term" value="F:fibroblast growth factor receptor binding"/>
    <property type="evidence" value="ECO:0007669"/>
    <property type="project" value="TreeGrafter"/>
</dbReference>
<dbReference type="InterPro" id="IPR050996">
    <property type="entry name" value="Docking_Protein_DOK"/>
</dbReference>
<dbReference type="PANTHER" id="PTHR21258:SF55">
    <property type="entry name" value="FI23523P1"/>
    <property type="match status" value="1"/>
</dbReference>
<dbReference type="Proteomes" id="UP000708208">
    <property type="component" value="Unassembled WGS sequence"/>
</dbReference>
<dbReference type="SMART" id="SM01244">
    <property type="entry name" value="IRS"/>
    <property type="match status" value="1"/>
</dbReference>
<dbReference type="GO" id="GO:0005068">
    <property type="term" value="F:transmembrane receptor protein tyrosine kinase adaptor activity"/>
    <property type="evidence" value="ECO:0007669"/>
    <property type="project" value="TreeGrafter"/>
</dbReference>
<dbReference type="AlphaFoldDB" id="A0A8J2JCS9"/>
<dbReference type="EMBL" id="CAJVCH010038410">
    <property type="protein sequence ID" value="CAG7716422.1"/>
    <property type="molecule type" value="Genomic_DNA"/>
</dbReference>
<dbReference type="InterPro" id="IPR038742">
    <property type="entry name" value="FRS2_PTB"/>
</dbReference>
<dbReference type="PROSITE" id="PS51064">
    <property type="entry name" value="IRS_PTB"/>
    <property type="match status" value="1"/>
</dbReference>
<name>A0A8J2JCS9_9HEXA</name>
<evidence type="ECO:0000256" key="1">
    <source>
        <dbReference type="ARBA" id="ARBA00004370"/>
    </source>
</evidence>